<dbReference type="EMBL" id="JADLRE010000020">
    <property type="protein sequence ID" value="MBF6228194.1"/>
    <property type="molecule type" value="Genomic_DNA"/>
</dbReference>
<dbReference type="RefSeq" id="WP_195035108.1">
    <property type="nucleotide sequence ID" value="NZ_JADLRE010000020.1"/>
</dbReference>
<gene>
    <name evidence="1" type="ORF">IU470_24190</name>
</gene>
<keyword evidence="2" id="KW-1185">Reference proteome</keyword>
<proteinExistence type="predicted"/>
<sequence length="180" mass="19789">MMAERRADAADADTIHFWGFARTENSAAQDAAHTPIVLDPHAERSPVLDSAEWLIRRFAGRMWGFGLAYLTVGEMFTGAEGVPRDAIQAAAAGRMSERATADPMCAATIFDARGRVYTSLTYIHLPELGATPTWVKDTRRSIDTWITLFDERAVAAHVWAAAITLDPHANRAAIARLRSH</sequence>
<evidence type="ECO:0000313" key="2">
    <source>
        <dbReference type="Proteomes" id="UP000807309"/>
    </source>
</evidence>
<evidence type="ECO:0000313" key="1">
    <source>
        <dbReference type="EMBL" id="MBF6228194.1"/>
    </source>
</evidence>
<name>A0ABS0CHV4_9NOCA</name>
<comment type="caution">
    <text evidence="1">The sequence shown here is derived from an EMBL/GenBank/DDBJ whole genome shotgun (WGS) entry which is preliminary data.</text>
</comment>
<accession>A0ABS0CHV4</accession>
<organism evidence="1 2">
    <name type="scientific">Nocardia abscessus</name>
    <dbReference type="NCBI Taxonomy" id="120957"/>
    <lineage>
        <taxon>Bacteria</taxon>
        <taxon>Bacillati</taxon>
        <taxon>Actinomycetota</taxon>
        <taxon>Actinomycetes</taxon>
        <taxon>Mycobacteriales</taxon>
        <taxon>Nocardiaceae</taxon>
        <taxon>Nocardia</taxon>
    </lineage>
</organism>
<protein>
    <submittedName>
        <fullName evidence="1">Uncharacterized protein</fullName>
    </submittedName>
</protein>
<reference evidence="1 2" key="1">
    <citation type="submission" date="2020-10" db="EMBL/GenBank/DDBJ databases">
        <title>Identification of Nocardia species via Next-generation sequencing and recognition of intraspecies genetic diversity.</title>
        <authorList>
            <person name="Li P."/>
            <person name="Li P."/>
            <person name="Lu B."/>
        </authorList>
    </citation>
    <scope>NUCLEOTIDE SEQUENCE [LARGE SCALE GENOMIC DNA]</scope>
    <source>
        <strain evidence="1 2">N-11</strain>
    </source>
</reference>
<dbReference type="Proteomes" id="UP000807309">
    <property type="component" value="Unassembled WGS sequence"/>
</dbReference>